<evidence type="ECO:0000256" key="1">
    <source>
        <dbReference type="SAM" id="MobiDB-lite"/>
    </source>
</evidence>
<evidence type="ECO:0000313" key="3">
    <source>
        <dbReference type="Proteomes" id="UP001168821"/>
    </source>
</evidence>
<protein>
    <submittedName>
        <fullName evidence="2">Uncharacterized protein</fullName>
    </submittedName>
</protein>
<accession>A0AA38HGG2</accession>
<gene>
    <name evidence="2" type="ORF">Zmor_012118</name>
</gene>
<keyword evidence="3" id="KW-1185">Reference proteome</keyword>
<feature type="region of interest" description="Disordered" evidence="1">
    <location>
        <begin position="57"/>
        <end position="120"/>
    </location>
</feature>
<sequence>MKKVRNVLKRRLYSVPFVKKKKKISKEKISNVFSVEDEEASPELNKKYGTLETCDYDMKPGDEDESIDESEVSCEENDINSNKNRNNPLEDSTELVDLSDLLPPEDHSDSKDSTLTGKNY</sequence>
<name>A0AA38HGG2_9CUCU</name>
<evidence type="ECO:0000313" key="2">
    <source>
        <dbReference type="EMBL" id="KAJ3616019.1"/>
    </source>
</evidence>
<dbReference type="AlphaFoldDB" id="A0AA38HGG2"/>
<dbReference type="Proteomes" id="UP001168821">
    <property type="component" value="Unassembled WGS sequence"/>
</dbReference>
<feature type="compositionally biased region" description="Acidic residues" evidence="1">
    <location>
        <begin position="62"/>
        <end position="78"/>
    </location>
</feature>
<comment type="caution">
    <text evidence="2">The sequence shown here is derived from an EMBL/GenBank/DDBJ whole genome shotgun (WGS) entry which is preliminary data.</text>
</comment>
<feature type="compositionally biased region" description="Polar residues" evidence="1">
    <location>
        <begin position="79"/>
        <end position="90"/>
    </location>
</feature>
<dbReference type="EMBL" id="JALNTZ010003761">
    <property type="protein sequence ID" value="KAJ3616019.1"/>
    <property type="molecule type" value="Genomic_DNA"/>
</dbReference>
<proteinExistence type="predicted"/>
<organism evidence="2 3">
    <name type="scientific">Zophobas morio</name>
    <dbReference type="NCBI Taxonomy" id="2755281"/>
    <lineage>
        <taxon>Eukaryota</taxon>
        <taxon>Metazoa</taxon>
        <taxon>Ecdysozoa</taxon>
        <taxon>Arthropoda</taxon>
        <taxon>Hexapoda</taxon>
        <taxon>Insecta</taxon>
        <taxon>Pterygota</taxon>
        <taxon>Neoptera</taxon>
        <taxon>Endopterygota</taxon>
        <taxon>Coleoptera</taxon>
        <taxon>Polyphaga</taxon>
        <taxon>Cucujiformia</taxon>
        <taxon>Tenebrionidae</taxon>
        <taxon>Zophobas</taxon>
    </lineage>
</organism>
<reference evidence="2" key="1">
    <citation type="journal article" date="2023" name="G3 (Bethesda)">
        <title>Whole genome assemblies of Zophobas morio and Tenebrio molitor.</title>
        <authorList>
            <person name="Kaur S."/>
            <person name="Stinson S.A."/>
            <person name="diCenzo G.C."/>
        </authorList>
    </citation>
    <scope>NUCLEOTIDE SEQUENCE</scope>
    <source>
        <strain evidence="2">QUZm001</strain>
    </source>
</reference>